<evidence type="ECO:0000259" key="2">
    <source>
        <dbReference type="PROSITE" id="PS51190"/>
    </source>
</evidence>
<dbReference type="EnsemblMetazoa" id="ADIR010738-RA">
    <property type="protein sequence ID" value="ADIR010738-PA"/>
    <property type="gene ID" value="ADIR010738"/>
</dbReference>
<feature type="compositionally biased region" description="Basic and acidic residues" evidence="1">
    <location>
        <begin position="375"/>
        <end position="385"/>
    </location>
</feature>
<feature type="domain" description="FATC" evidence="2">
    <location>
        <begin position="436"/>
        <end position="468"/>
    </location>
</feature>
<proteinExistence type="predicted"/>
<dbReference type="PROSITE" id="PS51190">
    <property type="entry name" value="FATC"/>
    <property type="match status" value="1"/>
</dbReference>
<evidence type="ECO:0000313" key="4">
    <source>
        <dbReference type="Proteomes" id="UP000075884"/>
    </source>
</evidence>
<protein>
    <submittedName>
        <fullName evidence="3">FATC domain-containing protein</fullName>
    </submittedName>
</protein>
<dbReference type="VEuPathDB" id="VectorBase:ADIR010738"/>
<dbReference type="InterPro" id="IPR003152">
    <property type="entry name" value="FATC_dom"/>
</dbReference>
<feature type="region of interest" description="Disordered" evidence="1">
    <location>
        <begin position="363"/>
        <end position="385"/>
    </location>
</feature>
<dbReference type="Proteomes" id="UP000075884">
    <property type="component" value="Unassembled WGS sequence"/>
</dbReference>
<dbReference type="AlphaFoldDB" id="A0A182NSU8"/>
<organism evidence="3 4">
    <name type="scientific">Anopheles dirus</name>
    <dbReference type="NCBI Taxonomy" id="7168"/>
    <lineage>
        <taxon>Eukaryota</taxon>
        <taxon>Metazoa</taxon>
        <taxon>Ecdysozoa</taxon>
        <taxon>Arthropoda</taxon>
        <taxon>Hexapoda</taxon>
        <taxon>Insecta</taxon>
        <taxon>Pterygota</taxon>
        <taxon>Neoptera</taxon>
        <taxon>Endopterygota</taxon>
        <taxon>Diptera</taxon>
        <taxon>Nematocera</taxon>
        <taxon>Culicoidea</taxon>
        <taxon>Culicidae</taxon>
        <taxon>Anophelinae</taxon>
        <taxon>Anopheles</taxon>
    </lineage>
</organism>
<reference evidence="3" key="2">
    <citation type="submission" date="2020-05" db="UniProtKB">
        <authorList>
            <consortium name="EnsemblMetazoa"/>
        </authorList>
    </citation>
    <scope>IDENTIFICATION</scope>
    <source>
        <strain evidence="3">WRAIR2</strain>
    </source>
</reference>
<reference evidence="4" key="1">
    <citation type="submission" date="2013-03" db="EMBL/GenBank/DDBJ databases">
        <title>The Genome Sequence of Anopheles dirus WRAIR2.</title>
        <authorList>
            <consortium name="The Broad Institute Genomics Platform"/>
            <person name="Neafsey D.E."/>
            <person name="Walton C."/>
            <person name="Walker B."/>
            <person name="Young S.K."/>
            <person name="Zeng Q."/>
            <person name="Gargeya S."/>
            <person name="Fitzgerald M."/>
            <person name="Haas B."/>
            <person name="Abouelleil A."/>
            <person name="Allen A.W."/>
            <person name="Alvarado L."/>
            <person name="Arachchi H.M."/>
            <person name="Berlin A.M."/>
            <person name="Chapman S.B."/>
            <person name="Gainer-Dewar J."/>
            <person name="Goldberg J."/>
            <person name="Griggs A."/>
            <person name="Gujja S."/>
            <person name="Hansen M."/>
            <person name="Howarth C."/>
            <person name="Imamovic A."/>
            <person name="Ireland A."/>
            <person name="Larimer J."/>
            <person name="McCowan C."/>
            <person name="Murphy C."/>
            <person name="Pearson M."/>
            <person name="Poon T.W."/>
            <person name="Priest M."/>
            <person name="Roberts A."/>
            <person name="Saif S."/>
            <person name="Shea T."/>
            <person name="Sisk P."/>
            <person name="Sykes S."/>
            <person name="Wortman J."/>
            <person name="Nusbaum C."/>
            <person name="Birren B."/>
        </authorList>
    </citation>
    <scope>NUCLEOTIDE SEQUENCE [LARGE SCALE GENOMIC DNA]</scope>
    <source>
        <strain evidence="4">WRAIR2</strain>
    </source>
</reference>
<keyword evidence="4" id="KW-1185">Reference proteome</keyword>
<evidence type="ECO:0000313" key="3">
    <source>
        <dbReference type="EnsemblMetazoa" id="ADIR010738-PA"/>
    </source>
</evidence>
<dbReference type="SMART" id="SM01343">
    <property type="entry name" value="FATC"/>
    <property type="match status" value="1"/>
</dbReference>
<evidence type="ECO:0000256" key="1">
    <source>
        <dbReference type="SAM" id="MobiDB-lite"/>
    </source>
</evidence>
<dbReference type="STRING" id="7168.A0A182NSU8"/>
<dbReference type="Pfam" id="PF02260">
    <property type="entry name" value="FATC"/>
    <property type="match status" value="1"/>
</dbReference>
<accession>A0A182NSU8</accession>
<name>A0A182NSU8_9DIPT</name>
<sequence length="468" mass="52065">MVWDAEQTGAAREELEQLIACLLEAALSEFLFDATVASLDRLVRQLVRLRLAGRATKAALYFLHRAPGAHDPWLAQLTDSVRALDELRPLLQAALDQWRDRTAALRNCLAWASAAHPPLCPPAVPGAFERASAARADATTDWLRAFDAAHRHARAVQRYERLRHCHDLADLSAALAAAGNRWRRKLAGIGPRAAITPTEELLVQLLDPEGATDRAWVSNLRALLDDMTDQLLTRIDRLERHEQTLQAALHAAGSRLVELCVAHENAAGDIRTLLRTQQRTTGSHALDAYLDRYHAFFELVRNVHRAIRTMTRRPDAESARAPAARTNPSSLGEVRRMVADLIDRLPGVFEQLFQFGALDASPLSNTPAELPASRSGEDGTRGDRLAADTMPEDVATQESQPVITSQCVQQLRNPHAVSVCDRIRRKLDGYDPDPAQRSSEQEQVDWIIKEAMDQGNLARLYHGWTPWV</sequence>